<name>A0ABT9IE00_9ACTN</name>
<dbReference type="EMBL" id="JASNFN010000016">
    <property type="protein sequence ID" value="MDP5183815.1"/>
    <property type="molecule type" value="Genomic_DNA"/>
</dbReference>
<dbReference type="Proteomes" id="UP001233673">
    <property type="component" value="Unassembled WGS sequence"/>
</dbReference>
<accession>A0ABT9IE00</accession>
<proteinExistence type="predicted"/>
<protein>
    <submittedName>
        <fullName evidence="1">Uncharacterized protein</fullName>
    </submittedName>
</protein>
<comment type="caution">
    <text evidence="1">The sequence shown here is derived from an EMBL/GenBank/DDBJ whole genome shotgun (WGS) entry which is preliminary data.</text>
</comment>
<sequence>MTWVLVLLTAWTMLAVLLALGIGRAVRTADRRHAADTAAVPDFVPAEWTTAPPVARQ</sequence>
<gene>
    <name evidence="1" type="ORF">QOZ88_14340</name>
</gene>
<evidence type="ECO:0000313" key="1">
    <source>
        <dbReference type="EMBL" id="MDP5183815.1"/>
    </source>
</evidence>
<evidence type="ECO:0000313" key="2">
    <source>
        <dbReference type="Proteomes" id="UP001233673"/>
    </source>
</evidence>
<reference evidence="2" key="1">
    <citation type="submission" date="2023-05" db="EMBL/GenBank/DDBJ databases">
        <title>Draft genome of Pseudofrankia sp. BMG5.37.</title>
        <authorList>
            <person name="Gtari M."/>
            <person name="Ghodhbane F."/>
            <person name="Sbissi I."/>
        </authorList>
    </citation>
    <scope>NUCLEOTIDE SEQUENCE [LARGE SCALE GENOMIC DNA]</scope>
    <source>
        <strain evidence="2">BMG 814</strain>
    </source>
</reference>
<dbReference type="RefSeq" id="WP_306000422.1">
    <property type="nucleotide sequence ID" value="NZ_JASNFN010000016.1"/>
</dbReference>
<organism evidence="1 2">
    <name type="scientific">Blastococcus carthaginiensis</name>
    <dbReference type="NCBI Taxonomy" id="3050034"/>
    <lineage>
        <taxon>Bacteria</taxon>
        <taxon>Bacillati</taxon>
        <taxon>Actinomycetota</taxon>
        <taxon>Actinomycetes</taxon>
        <taxon>Geodermatophilales</taxon>
        <taxon>Geodermatophilaceae</taxon>
        <taxon>Blastococcus</taxon>
    </lineage>
</organism>
<keyword evidence="2" id="KW-1185">Reference proteome</keyword>